<name>A0A9W9PS76_9EURO</name>
<dbReference type="PANTHER" id="PTHR11575:SF48">
    <property type="entry name" value="5'-NUCLEOTIDASE"/>
    <property type="match status" value="1"/>
</dbReference>
<evidence type="ECO:0000313" key="7">
    <source>
        <dbReference type="Proteomes" id="UP001147746"/>
    </source>
</evidence>
<dbReference type="Pfam" id="PF02872">
    <property type="entry name" value="5_nucleotid_C"/>
    <property type="match status" value="1"/>
</dbReference>
<dbReference type="InterPro" id="IPR029052">
    <property type="entry name" value="Metallo-depent_PP-like"/>
</dbReference>
<dbReference type="OrthoDB" id="10252235at2759"/>
<dbReference type="InterPro" id="IPR041821">
    <property type="entry name" value="CG11883_N"/>
</dbReference>
<reference evidence="6" key="1">
    <citation type="submission" date="2022-12" db="EMBL/GenBank/DDBJ databases">
        <authorList>
            <person name="Petersen C."/>
        </authorList>
    </citation>
    <scope>NUCLEOTIDE SEQUENCE</scope>
    <source>
        <strain evidence="6">IBT 21472</strain>
    </source>
</reference>
<dbReference type="CDD" id="cd07406">
    <property type="entry name" value="MPP_CG11883_N"/>
    <property type="match status" value="1"/>
</dbReference>
<dbReference type="GO" id="GO:0016787">
    <property type="term" value="F:hydrolase activity"/>
    <property type="evidence" value="ECO:0007669"/>
    <property type="project" value="InterPro"/>
</dbReference>
<sequence length="1273" mass="139471">MAESPPIVFIARHGARLDAADKDWHLTSPTPYDPPLSYGGWNQSRALGVRIASLLRASEFTGQHPESHHGQALGDPANLQPTPAPSDLHDRYNVIVHSSPYLRCLQTAIAVGAGLNQSLSESEAADSSKSTDVHQTDVRTDSRSLLRVDAFLGEWLSPDYFDQIIPPPASDRMVASAKAELLRRGELLPPAREGTRALSGHFPGGWGSQSHPSSPSEEDDRRLAPQGSSLASGQNGKRQRASTYDTLQGPQPSRIPKALRRLNTDLPPVFDASYVPPTPGYAISPSDPIPAGYVAHARDACTKIDYQWDSMRTPFWGTGGEYGEEWSSMHERVHDGFRRMVDWYRRQDGPSADPSSVMSNGADKARPKETVLIIITHGADCNALISSLAGHSVLLDINTASLTMAVRRDRLRSTAPLSEGASNSPVGRDDFVSREYALQLVASTDHLRAGVNPSQLTTLSSPAAPQPVSAPAISTYRNRLGTRPSMLPGSFTIGPNPGSSLSPRSWSLARQSPLPRGASGLWGASASSDKDDDVEDFVPNFGDPRPVSHDSSHTEGSVDRSGWMKQLPQRTLSQRGLWGSAPALEDREVSRRRWTVAEQKLSSMSNLESDGLSVTYASDRTGAPDLRLIHYNDVYHVESGSAEPVGGVPRFQSLVKYYRSHPRFAGQPDILTFFSGDAFNPSIESTITKGRHMVPFLNKVGTDVACVGNHDLDFGVAQFRHLSGQCHFPWLLANVLDPALGDGVPIANCGKTCMLVSSNGIKIGVIGLGEREWLETINSLPPNLIYQSASKTAQELAPQLRAQGAEMIVVVSHQREPNDNKLANNLIPGTVDIILGGHDHYYAHSVVNGTHVLRSGTDFKQLSYIEAFRKPNGEQGWDFNITRRDILRSIPEEPDTMTMVGRLTSSLEAKLEKPIGFTVSPLDGRFSTVRQRESNLGNFVCDLMRHYYAADCAMMAGGTIRGDQIYPPGILRLKDLLNCFPFEDPVVLIRVSGQALMDALENGVSQLPALEGRFTQVSNISFGFKLDAPSGARITFARVGGEPIDFDRNYVLATRGYMARGKDGFSSLLVQSEGGKVEELVHEENGVLISTILRQYFMSLKVLGKWQRWSASLHRHWGSVHRNLHNEGWLKPPSAAASPVSEKAPRNYLKPRPGLQRTGRQAYYYGRFPQEVDRGSATSPANGTNSDEMDSDSDEDPEILTSPRSTTNYVTLPARSTAEEEHRLQLARRVVRKWMRHAGLHSTNLNTMDGEGEFTPAWTSGISPRLEGRIVVE</sequence>
<evidence type="ECO:0000256" key="3">
    <source>
        <dbReference type="SAM" id="MobiDB-lite"/>
    </source>
</evidence>
<dbReference type="InterPro" id="IPR008334">
    <property type="entry name" value="5'-Nucleotdase_C"/>
</dbReference>
<dbReference type="Pfam" id="PF00149">
    <property type="entry name" value="Metallophos"/>
    <property type="match status" value="1"/>
</dbReference>
<dbReference type="Gene3D" id="3.40.50.1240">
    <property type="entry name" value="Phosphoglycerate mutase-like"/>
    <property type="match status" value="2"/>
</dbReference>
<feature type="compositionally biased region" description="Polar residues" evidence="3">
    <location>
        <begin position="497"/>
        <end position="510"/>
    </location>
</feature>
<gene>
    <name evidence="6" type="ORF">N7476_010508</name>
</gene>
<dbReference type="SUPFAM" id="SSF53254">
    <property type="entry name" value="Phosphoglycerate mutase-like"/>
    <property type="match status" value="1"/>
</dbReference>
<dbReference type="Gene3D" id="3.90.780.10">
    <property type="entry name" value="5'-Nucleotidase, C-terminal domain"/>
    <property type="match status" value="1"/>
</dbReference>
<dbReference type="Gene3D" id="3.60.21.10">
    <property type="match status" value="1"/>
</dbReference>
<feature type="compositionally biased region" description="Basic and acidic residues" evidence="3">
    <location>
        <begin position="546"/>
        <end position="558"/>
    </location>
</feature>
<evidence type="ECO:0000256" key="1">
    <source>
        <dbReference type="ARBA" id="ARBA00006654"/>
    </source>
</evidence>
<comment type="similarity">
    <text evidence="1">Belongs to the 5'-nucleotidase family.</text>
</comment>
<feature type="region of interest" description="Disordered" evidence="3">
    <location>
        <begin position="1169"/>
        <end position="1206"/>
    </location>
</feature>
<feature type="region of interest" description="Disordered" evidence="3">
    <location>
        <begin position="186"/>
        <end position="256"/>
    </location>
</feature>
<dbReference type="PRINTS" id="PR01607">
    <property type="entry name" value="APYRASEFAMLY"/>
</dbReference>
<dbReference type="GO" id="GO:0009166">
    <property type="term" value="P:nucleotide catabolic process"/>
    <property type="evidence" value="ECO:0007669"/>
    <property type="project" value="InterPro"/>
</dbReference>
<dbReference type="Proteomes" id="UP001147746">
    <property type="component" value="Unassembled WGS sequence"/>
</dbReference>
<feature type="compositionally biased region" description="Polar residues" evidence="3">
    <location>
        <begin position="1176"/>
        <end position="1185"/>
    </location>
</feature>
<dbReference type="InterPro" id="IPR004843">
    <property type="entry name" value="Calcineurin-like_PHP"/>
</dbReference>
<dbReference type="PANTHER" id="PTHR11575">
    <property type="entry name" value="5'-NUCLEOTIDASE-RELATED"/>
    <property type="match status" value="1"/>
</dbReference>
<proteinExistence type="inferred from homology"/>
<accession>A0A9W9PS76</accession>
<organism evidence="6 7">
    <name type="scientific">Penicillium atrosanguineum</name>
    <dbReference type="NCBI Taxonomy" id="1132637"/>
    <lineage>
        <taxon>Eukaryota</taxon>
        <taxon>Fungi</taxon>
        <taxon>Dikarya</taxon>
        <taxon>Ascomycota</taxon>
        <taxon>Pezizomycotina</taxon>
        <taxon>Eurotiomycetes</taxon>
        <taxon>Eurotiomycetidae</taxon>
        <taxon>Eurotiales</taxon>
        <taxon>Aspergillaceae</taxon>
        <taxon>Penicillium</taxon>
    </lineage>
</organism>
<evidence type="ECO:0000259" key="5">
    <source>
        <dbReference type="Pfam" id="PF02872"/>
    </source>
</evidence>
<keyword evidence="2" id="KW-0732">Signal</keyword>
<evidence type="ECO:0000256" key="2">
    <source>
        <dbReference type="ARBA" id="ARBA00022729"/>
    </source>
</evidence>
<feature type="region of interest" description="Disordered" evidence="3">
    <location>
        <begin position="62"/>
        <end position="86"/>
    </location>
</feature>
<evidence type="ECO:0000313" key="6">
    <source>
        <dbReference type="EMBL" id="KAJ5303709.1"/>
    </source>
</evidence>
<dbReference type="SUPFAM" id="SSF56300">
    <property type="entry name" value="Metallo-dependent phosphatases"/>
    <property type="match status" value="1"/>
</dbReference>
<dbReference type="AlphaFoldDB" id="A0A9W9PS76"/>
<feature type="domain" description="Calcineurin-like phosphoesterase" evidence="4">
    <location>
        <begin position="627"/>
        <end position="842"/>
    </location>
</feature>
<feature type="compositionally biased region" description="Acidic residues" evidence="3">
    <location>
        <begin position="1187"/>
        <end position="1198"/>
    </location>
</feature>
<keyword evidence="7" id="KW-1185">Reference proteome</keyword>
<protein>
    <submittedName>
        <fullName evidence="6">5'-Nucleotidase/apyrase</fullName>
    </submittedName>
</protein>
<feature type="domain" description="5'-Nucleotidase C-terminal" evidence="5">
    <location>
        <begin position="924"/>
        <end position="1066"/>
    </location>
</feature>
<dbReference type="InterPro" id="IPR029033">
    <property type="entry name" value="His_PPase_superfam"/>
</dbReference>
<dbReference type="SUPFAM" id="SSF55816">
    <property type="entry name" value="5'-nucleotidase (syn. UDP-sugar hydrolase), C-terminal domain"/>
    <property type="match status" value="1"/>
</dbReference>
<evidence type="ECO:0000259" key="4">
    <source>
        <dbReference type="Pfam" id="PF00149"/>
    </source>
</evidence>
<reference evidence="6" key="2">
    <citation type="journal article" date="2023" name="IMA Fungus">
        <title>Comparative genomic study of the Penicillium genus elucidates a diverse pangenome and 15 lateral gene transfer events.</title>
        <authorList>
            <person name="Petersen C."/>
            <person name="Sorensen T."/>
            <person name="Nielsen M.R."/>
            <person name="Sondergaard T.E."/>
            <person name="Sorensen J.L."/>
            <person name="Fitzpatrick D.A."/>
            <person name="Frisvad J.C."/>
            <person name="Nielsen K.L."/>
        </authorList>
    </citation>
    <scope>NUCLEOTIDE SEQUENCE</scope>
    <source>
        <strain evidence="6">IBT 21472</strain>
    </source>
</reference>
<feature type="region of interest" description="Disordered" evidence="3">
    <location>
        <begin position="1133"/>
        <end position="1154"/>
    </location>
</feature>
<feature type="compositionally biased region" description="Polar residues" evidence="3">
    <location>
        <begin position="226"/>
        <end position="251"/>
    </location>
</feature>
<comment type="caution">
    <text evidence="6">The sequence shown here is derived from an EMBL/GenBank/DDBJ whole genome shotgun (WGS) entry which is preliminary data.</text>
</comment>
<dbReference type="EMBL" id="JAPZBO010000009">
    <property type="protein sequence ID" value="KAJ5303709.1"/>
    <property type="molecule type" value="Genomic_DNA"/>
</dbReference>
<feature type="region of interest" description="Disordered" evidence="3">
    <location>
        <begin position="541"/>
        <end position="565"/>
    </location>
</feature>
<dbReference type="InterPro" id="IPR006179">
    <property type="entry name" value="5_nucleotidase/apyrase"/>
</dbReference>
<dbReference type="InterPro" id="IPR036907">
    <property type="entry name" value="5'-Nucleotdase_C_sf"/>
</dbReference>
<feature type="region of interest" description="Disordered" evidence="3">
    <location>
        <begin position="479"/>
        <end position="512"/>
    </location>
</feature>